<dbReference type="Proteomes" id="UP000275408">
    <property type="component" value="Unassembled WGS sequence"/>
</dbReference>
<evidence type="ECO:0000313" key="1">
    <source>
        <dbReference type="EMBL" id="RMX39448.1"/>
    </source>
</evidence>
<dbReference type="EMBL" id="RCHS01003816">
    <property type="protein sequence ID" value="RMX39448.1"/>
    <property type="molecule type" value="Genomic_DNA"/>
</dbReference>
<proteinExistence type="predicted"/>
<name>A0A3M6TDN0_POCDA</name>
<evidence type="ECO:0000313" key="2">
    <source>
        <dbReference type="Proteomes" id="UP000275408"/>
    </source>
</evidence>
<comment type="caution">
    <text evidence="1">The sequence shown here is derived from an EMBL/GenBank/DDBJ whole genome shotgun (WGS) entry which is preliminary data.</text>
</comment>
<keyword evidence="2" id="KW-1185">Reference proteome</keyword>
<gene>
    <name evidence="1" type="ORF">pdam_00007612</name>
</gene>
<sequence length="65" mass="7281">MVFESYVVDLLNKFAGQYLENLDTSQLRLGIWGGDVQLENLILKESALVIIVACPKQLACPAHYE</sequence>
<organism evidence="1 2">
    <name type="scientific">Pocillopora damicornis</name>
    <name type="common">Cauliflower coral</name>
    <name type="synonym">Millepora damicornis</name>
    <dbReference type="NCBI Taxonomy" id="46731"/>
    <lineage>
        <taxon>Eukaryota</taxon>
        <taxon>Metazoa</taxon>
        <taxon>Cnidaria</taxon>
        <taxon>Anthozoa</taxon>
        <taxon>Hexacorallia</taxon>
        <taxon>Scleractinia</taxon>
        <taxon>Astrocoeniina</taxon>
        <taxon>Pocilloporidae</taxon>
        <taxon>Pocillopora</taxon>
    </lineage>
</organism>
<accession>A0A3M6TDN0</accession>
<reference evidence="1 2" key="1">
    <citation type="journal article" date="2018" name="Sci. Rep.">
        <title>Comparative analysis of the Pocillopora damicornis genome highlights role of immune system in coral evolution.</title>
        <authorList>
            <person name="Cunning R."/>
            <person name="Bay R.A."/>
            <person name="Gillette P."/>
            <person name="Baker A.C."/>
            <person name="Traylor-Knowles N."/>
        </authorList>
    </citation>
    <scope>NUCLEOTIDE SEQUENCE [LARGE SCALE GENOMIC DNA]</scope>
    <source>
        <strain evidence="1">RSMAS</strain>
        <tissue evidence="1">Whole animal</tissue>
    </source>
</reference>
<dbReference type="AlphaFoldDB" id="A0A3M6TDN0"/>
<protein>
    <submittedName>
        <fullName evidence="1">Uncharacterized protein</fullName>
    </submittedName>
</protein>
<dbReference type="OrthoDB" id="428159at2759"/>